<dbReference type="Gene3D" id="3.40.50.1820">
    <property type="entry name" value="alpha/beta hydrolase"/>
    <property type="match status" value="1"/>
</dbReference>
<dbReference type="PANTHER" id="PTHR42776">
    <property type="entry name" value="SERINE PEPTIDASE S9 FAMILY MEMBER"/>
    <property type="match status" value="1"/>
</dbReference>
<evidence type="ECO:0000256" key="1">
    <source>
        <dbReference type="ARBA" id="ARBA00010040"/>
    </source>
</evidence>
<accession>A0ABD0LKX2</accession>
<dbReference type="SUPFAM" id="SSF53474">
    <property type="entry name" value="alpha/beta-Hydrolases"/>
    <property type="match status" value="1"/>
</dbReference>
<keyword evidence="5" id="KW-1185">Reference proteome</keyword>
<dbReference type="InterPro" id="IPR019346">
    <property type="entry name" value="Ribosomal_mL42"/>
</dbReference>
<proteinExistence type="inferred from homology"/>
<evidence type="ECO:0000313" key="4">
    <source>
        <dbReference type="EMBL" id="KAK7499911.1"/>
    </source>
</evidence>
<dbReference type="PANTHER" id="PTHR42776:SF4">
    <property type="entry name" value="ACYLAMINO-ACID-RELEASING ENZYME"/>
    <property type="match status" value="1"/>
</dbReference>
<gene>
    <name evidence="4" type="ORF">BaRGS_00008759</name>
</gene>
<keyword evidence="2" id="KW-0378">Hydrolase</keyword>
<dbReference type="Proteomes" id="UP001519460">
    <property type="component" value="Unassembled WGS sequence"/>
</dbReference>
<sequence length="688" mass="76336">MAASLTACCSAGNMLRVVAAIRGHALTSGHWRLYATSCKDLDSNRQPRLALAPDRSSIICWHPEPEFPYECTQPMPRQEEAAAQGDSPLKVNYLIEEKLKARPDGPTDHELCNMFFTTKHDNEEVQEAKPTHRQKGIMMSVIVYREIASFPSASSAIITKSSGSGGVVNISTVWSQRDIDRKEKTTFGRTYVVDKSKGTVLSVSAPQEINNQLWDVESPSGKYRAVVRKQKDKKDEDKQFIEIWSQKQKLKTIDVQALDKHGDIVGNDSQFGSVQWSQSEGHLLYIAEKKKPKTSSFFTNKPSADDDPKKGEETVKGEEFLYRESWGEQLAERHATVICVMDVEAGTVSVLETVPDDVSPGQAIWGPDDAGVVFVGWFHEPYRLGLRFCVQRRKSANKFLTFLIPMFAERLSSEGRAVRCPLLSPDQKRLIFLDTPEGGPHNRCSRVLMCEWEKRQAGSSVVVDVVNSAGAGEFPGVFSWAVLTTSRVWLSDNVHIVLPTNWRSQAAVVLVNTQTGQKCLNILRVSTDALGMATSVLDVCGNLLVLSCSSPNRPFYLVYGTLDLSQISSTCWIPLDSDSETVQNIECRIIRHTPTQDRTHPKYGSLDYESLLYLPKTPEGAGKPPLILFPHGGPHSAFDSSFALIPAVFCRCGFAVLAVNFRGSIGFGQDNIQSLLERIGDQDVKDCK</sequence>
<protein>
    <recommendedName>
        <fullName evidence="3">Acylamino-acid-releasing enzyme N-terminal domain-containing protein</fullName>
    </recommendedName>
</protein>
<evidence type="ECO:0000259" key="3">
    <source>
        <dbReference type="Pfam" id="PF19283"/>
    </source>
</evidence>
<dbReference type="EMBL" id="JACVVK020000040">
    <property type="protein sequence ID" value="KAK7499911.1"/>
    <property type="molecule type" value="Genomic_DNA"/>
</dbReference>
<dbReference type="Pfam" id="PF19283">
    <property type="entry name" value="APEH_N"/>
    <property type="match status" value="1"/>
</dbReference>
<organism evidence="4 5">
    <name type="scientific">Batillaria attramentaria</name>
    <dbReference type="NCBI Taxonomy" id="370345"/>
    <lineage>
        <taxon>Eukaryota</taxon>
        <taxon>Metazoa</taxon>
        <taxon>Spiralia</taxon>
        <taxon>Lophotrochozoa</taxon>
        <taxon>Mollusca</taxon>
        <taxon>Gastropoda</taxon>
        <taxon>Caenogastropoda</taxon>
        <taxon>Sorbeoconcha</taxon>
        <taxon>Cerithioidea</taxon>
        <taxon>Batillariidae</taxon>
        <taxon>Batillaria</taxon>
    </lineage>
</organism>
<dbReference type="GO" id="GO:0016787">
    <property type="term" value="F:hydrolase activity"/>
    <property type="evidence" value="ECO:0007669"/>
    <property type="project" value="UniProtKB-KW"/>
</dbReference>
<comment type="similarity">
    <text evidence="1">Belongs to the peptidase S9C family.</text>
</comment>
<dbReference type="InterPro" id="IPR029058">
    <property type="entry name" value="AB_hydrolase_fold"/>
</dbReference>
<evidence type="ECO:0000313" key="5">
    <source>
        <dbReference type="Proteomes" id="UP001519460"/>
    </source>
</evidence>
<reference evidence="4 5" key="1">
    <citation type="journal article" date="2023" name="Sci. Data">
        <title>Genome assembly of the Korean intertidal mud-creeper Batillaria attramentaria.</title>
        <authorList>
            <person name="Patra A.K."/>
            <person name="Ho P.T."/>
            <person name="Jun S."/>
            <person name="Lee S.J."/>
            <person name="Kim Y."/>
            <person name="Won Y.J."/>
        </authorList>
    </citation>
    <scope>NUCLEOTIDE SEQUENCE [LARGE SCALE GENOMIC DNA]</scope>
    <source>
        <strain evidence="4">Wonlab-2016</strain>
    </source>
</reference>
<name>A0ABD0LKX2_9CAEN</name>
<evidence type="ECO:0000256" key="2">
    <source>
        <dbReference type="ARBA" id="ARBA00022801"/>
    </source>
</evidence>
<feature type="non-terminal residue" evidence="4">
    <location>
        <position position="688"/>
    </location>
</feature>
<feature type="domain" description="Acylamino-acid-releasing enzyme N-terminal" evidence="3">
    <location>
        <begin position="140"/>
        <end position="578"/>
    </location>
</feature>
<dbReference type="SUPFAM" id="SSF82171">
    <property type="entry name" value="DPP6 N-terminal domain-like"/>
    <property type="match status" value="1"/>
</dbReference>
<dbReference type="AlphaFoldDB" id="A0ABD0LKX2"/>
<dbReference type="Pfam" id="PF10210">
    <property type="entry name" value="MRP-S32"/>
    <property type="match status" value="1"/>
</dbReference>
<comment type="caution">
    <text evidence="4">The sequence shown here is derived from an EMBL/GenBank/DDBJ whole genome shotgun (WGS) entry which is preliminary data.</text>
</comment>
<dbReference type="InterPro" id="IPR045550">
    <property type="entry name" value="AARE_N"/>
</dbReference>